<accession>A0A1Q9CY65</accession>
<dbReference type="AlphaFoldDB" id="A0A1Q9CY65"/>
<dbReference type="EMBL" id="LSRX01000841">
    <property type="protein sequence ID" value="OLP87821.1"/>
    <property type="molecule type" value="Genomic_DNA"/>
</dbReference>
<feature type="region of interest" description="Disordered" evidence="1">
    <location>
        <begin position="247"/>
        <end position="282"/>
    </location>
</feature>
<evidence type="ECO:0000313" key="2">
    <source>
        <dbReference type="EMBL" id="OLP87821.1"/>
    </source>
</evidence>
<sequence>MAETDINKIVQRAKSNPAKFMRWHTFKSDTLTYFVEKKGASECVLDADTGEMSNPARMSNWDSEEIQKEAVKVLKKLGFPSSEGPANAGTNLPKILACLSRRSEKITETQDELAEHRKVLLGKGKLTTTVDRMDAKLTEMFNNLETKSAQVEDLHMSGVVEGYDSSRVSLRGPALGTLFSAILQWHRAKLVRASMEVRICSASFFKQLLHGLGAREEVILESLVDIQERPNQGGFPALGTHRSLMPAAVPPPNEPMQQEKGAPKAKAKAKQKSRRSPELLCGGHKDVSQAQHMRQEFWKKFRDFQGDHEVYKLPDLKNVIPICLHGDKGRGYGKTPMFCFSFECVFGLPRNIRSAASRAGDKRFADHGGHLDWSCAKRAREDHGMQHFNDESCPKRRKLEGALQEMPHNGKGHVFLSHFLVGAISNKVMKAHPDAVDIFFKEMAQDLGAIAREGLTVKGETYHIGLLGVKGDCEFHVECGSFERSYLNVGVKKEIPFCPECDAGSTGVPGFDFSEEPSWAQTLYRTEPWPSMPHINQYVPYSQSCPASLYRRDQFHTLKYGFLKDCGASMIIWLCDLAYFDEGSPDESLSIENRLERAYGLFKLWTIAAARSTTIRKFTKGTLHRVSTFKFPYLSGKGADVVVVLSGLVWLLPLKIGAPKDVC</sequence>
<reference evidence="2 3" key="1">
    <citation type="submission" date="2016-02" db="EMBL/GenBank/DDBJ databases">
        <title>Genome analysis of coral dinoflagellate symbionts highlights evolutionary adaptations to a symbiotic lifestyle.</title>
        <authorList>
            <person name="Aranda M."/>
            <person name="Li Y."/>
            <person name="Liew Y.J."/>
            <person name="Baumgarten S."/>
            <person name="Simakov O."/>
            <person name="Wilson M."/>
            <person name="Piel J."/>
            <person name="Ashoor H."/>
            <person name="Bougouffa S."/>
            <person name="Bajic V.B."/>
            <person name="Ryu T."/>
            <person name="Ravasi T."/>
            <person name="Bayer T."/>
            <person name="Micklem G."/>
            <person name="Kim H."/>
            <person name="Bhak J."/>
            <person name="Lajeunesse T.C."/>
            <person name="Voolstra C.R."/>
        </authorList>
    </citation>
    <scope>NUCLEOTIDE SEQUENCE [LARGE SCALE GENOMIC DNA]</scope>
    <source>
        <strain evidence="2 3">CCMP2467</strain>
    </source>
</reference>
<dbReference type="OrthoDB" id="433974at2759"/>
<dbReference type="Proteomes" id="UP000186817">
    <property type="component" value="Unassembled WGS sequence"/>
</dbReference>
<comment type="caution">
    <text evidence="2">The sequence shown here is derived from an EMBL/GenBank/DDBJ whole genome shotgun (WGS) entry which is preliminary data.</text>
</comment>
<name>A0A1Q9CY65_SYMMI</name>
<proteinExistence type="predicted"/>
<gene>
    <name evidence="2" type="ORF">AK812_SmicGene30912</name>
</gene>
<feature type="compositionally biased region" description="Basic residues" evidence="1">
    <location>
        <begin position="263"/>
        <end position="274"/>
    </location>
</feature>
<organism evidence="2 3">
    <name type="scientific">Symbiodinium microadriaticum</name>
    <name type="common">Dinoflagellate</name>
    <name type="synonym">Zooxanthella microadriatica</name>
    <dbReference type="NCBI Taxonomy" id="2951"/>
    <lineage>
        <taxon>Eukaryota</taxon>
        <taxon>Sar</taxon>
        <taxon>Alveolata</taxon>
        <taxon>Dinophyceae</taxon>
        <taxon>Suessiales</taxon>
        <taxon>Symbiodiniaceae</taxon>
        <taxon>Symbiodinium</taxon>
    </lineage>
</organism>
<keyword evidence="3" id="KW-1185">Reference proteome</keyword>
<evidence type="ECO:0000256" key="1">
    <source>
        <dbReference type="SAM" id="MobiDB-lite"/>
    </source>
</evidence>
<evidence type="ECO:0000313" key="3">
    <source>
        <dbReference type="Proteomes" id="UP000186817"/>
    </source>
</evidence>
<protein>
    <submittedName>
        <fullName evidence="2">Uncharacterized protein</fullName>
    </submittedName>
</protein>